<reference evidence="4" key="3">
    <citation type="submission" date="2025-04" db="UniProtKB">
        <authorList>
            <consortium name="RefSeq"/>
        </authorList>
    </citation>
    <scope>IDENTIFICATION</scope>
    <source>
        <strain evidence="4">CBS 781.70</strain>
    </source>
</reference>
<dbReference type="EMBL" id="ML975154">
    <property type="protein sequence ID" value="KAF1813666.1"/>
    <property type="molecule type" value="Genomic_DNA"/>
</dbReference>
<accession>A0A6G1G6V6</accession>
<dbReference type="AlphaFoldDB" id="A0A6G1G6V6"/>
<gene>
    <name evidence="2 4" type="ORF">P152DRAFT_288011</name>
</gene>
<evidence type="ECO:0000313" key="3">
    <source>
        <dbReference type="Proteomes" id="UP000504638"/>
    </source>
</evidence>
<dbReference type="RefSeq" id="XP_033535297.1">
    <property type="nucleotide sequence ID" value="XM_033674989.1"/>
</dbReference>
<feature type="region of interest" description="Disordered" evidence="1">
    <location>
        <begin position="75"/>
        <end position="97"/>
    </location>
</feature>
<evidence type="ECO:0000256" key="1">
    <source>
        <dbReference type="SAM" id="MobiDB-lite"/>
    </source>
</evidence>
<evidence type="ECO:0000313" key="2">
    <source>
        <dbReference type="EMBL" id="KAF1813666.1"/>
    </source>
</evidence>
<reference evidence="4" key="2">
    <citation type="submission" date="2020-04" db="EMBL/GenBank/DDBJ databases">
        <authorList>
            <consortium name="NCBI Genome Project"/>
        </authorList>
    </citation>
    <scope>NUCLEOTIDE SEQUENCE</scope>
    <source>
        <strain evidence="4">CBS 781.70</strain>
    </source>
</reference>
<name>A0A6G1G6V6_9PEZI</name>
<keyword evidence="3" id="KW-1185">Reference proteome</keyword>
<protein>
    <submittedName>
        <fullName evidence="2 4">Uncharacterized protein</fullName>
    </submittedName>
</protein>
<dbReference type="Proteomes" id="UP000504638">
    <property type="component" value="Unplaced"/>
</dbReference>
<dbReference type="GeneID" id="54415559"/>
<reference evidence="2 4" key="1">
    <citation type="submission" date="2020-01" db="EMBL/GenBank/DDBJ databases">
        <authorList>
            <consortium name="DOE Joint Genome Institute"/>
            <person name="Haridas S."/>
            <person name="Albert R."/>
            <person name="Binder M."/>
            <person name="Bloem J."/>
            <person name="Labutti K."/>
            <person name="Salamov A."/>
            <person name="Andreopoulos B."/>
            <person name="Baker S.E."/>
            <person name="Barry K."/>
            <person name="Bills G."/>
            <person name="Bluhm B.H."/>
            <person name="Cannon C."/>
            <person name="Castanera R."/>
            <person name="Culley D.E."/>
            <person name="Daum C."/>
            <person name="Ezra D."/>
            <person name="Gonzalez J.B."/>
            <person name="Henrissat B."/>
            <person name="Kuo A."/>
            <person name="Liang C."/>
            <person name="Lipzen A."/>
            <person name="Lutzoni F."/>
            <person name="Magnuson J."/>
            <person name="Mondo S."/>
            <person name="Nolan M."/>
            <person name="Ohm R."/>
            <person name="Pangilinan J."/>
            <person name="Park H.-J."/>
            <person name="Ramirez L."/>
            <person name="Alfaro M."/>
            <person name="Sun H."/>
            <person name="Tritt A."/>
            <person name="Yoshinaga Y."/>
            <person name="Zwiers L.-H."/>
            <person name="Turgeon B.G."/>
            <person name="Goodwin S.B."/>
            <person name="Spatafora J.W."/>
            <person name="Crous P.W."/>
            <person name="Grigoriev I.V."/>
        </authorList>
    </citation>
    <scope>NUCLEOTIDE SEQUENCE</scope>
    <source>
        <strain evidence="2 4">CBS 781.70</strain>
    </source>
</reference>
<evidence type="ECO:0000313" key="4">
    <source>
        <dbReference type="RefSeq" id="XP_033535297.1"/>
    </source>
</evidence>
<feature type="compositionally biased region" description="Polar residues" evidence="1">
    <location>
        <begin position="75"/>
        <end position="85"/>
    </location>
</feature>
<proteinExistence type="predicted"/>
<organism evidence="2">
    <name type="scientific">Eremomyces bilateralis CBS 781.70</name>
    <dbReference type="NCBI Taxonomy" id="1392243"/>
    <lineage>
        <taxon>Eukaryota</taxon>
        <taxon>Fungi</taxon>
        <taxon>Dikarya</taxon>
        <taxon>Ascomycota</taxon>
        <taxon>Pezizomycotina</taxon>
        <taxon>Dothideomycetes</taxon>
        <taxon>Dothideomycetes incertae sedis</taxon>
        <taxon>Eremomycetales</taxon>
        <taxon>Eremomycetaceae</taxon>
        <taxon>Eremomyces</taxon>
    </lineage>
</organism>
<sequence>MRDSGSLHHLSNGKRIRFDPLAPHWLFHLSTQTSPRFLSNPFAFPPNPHPPIAIRKLPNPLSALPNRRPQFPLQSLISVPNSTLSPDRRPGSLARGFPLPNCQSSPRLLWPVKIKSQTPPQAPRHNPSPQQDHVQRLIISRLHRASKPWSLSSYPTLTSQNRSPLWLIPRIASHRTGAEGIIPAYRRILLHKATFATPVKHALDSGFRRSLPSPNFCLGCICSCFITPCFRHQQQQHCHLSTIGTAKIGSIQPNQLFSSSFLRHQQ</sequence>